<evidence type="ECO:0000313" key="1">
    <source>
        <dbReference type="EMBL" id="SHI88734.1"/>
    </source>
</evidence>
<dbReference type="GO" id="GO:0015035">
    <property type="term" value="F:protein-disulfide reductase activity"/>
    <property type="evidence" value="ECO:0007669"/>
    <property type="project" value="InterPro"/>
</dbReference>
<dbReference type="Proteomes" id="UP000184512">
    <property type="component" value="Unassembled WGS sequence"/>
</dbReference>
<evidence type="ECO:0000313" key="2">
    <source>
        <dbReference type="Proteomes" id="UP000184512"/>
    </source>
</evidence>
<dbReference type="AlphaFoldDB" id="A0A1M6ETA0"/>
<dbReference type="OrthoDB" id="9813713at2"/>
<gene>
    <name evidence="1" type="ORF">SAMN02745244_01277</name>
</gene>
<dbReference type="Pfam" id="PF04134">
    <property type="entry name" value="DCC1-like"/>
    <property type="match status" value="1"/>
</dbReference>
<accession>A0A1M6ETA0</accession>
<dbReference type="InterPro" id="IPR007263">
    <property type="entry name" value="DCC1-like"/>
</dbReference>
<reference evidence="1 2" key="1">
    <citation type="submission" date="2016-11" db="EMBL/GenBank/DDBJ databases">
        <authorList>
            <person name="Jaros S."/>
            <person name="Januszkiewicz K."/>
            <person name="Wedrychowicz H."/>
        </authorList>
    </citation>
    <scope>NUCLEOTIDE SEQUENCE [LARGE SCALE GENOMIC DNA]</scope>
    <source>
        <strain evidence="1 2">DSM 12906</strain>
    </source>
</reference>
<sequence>MTPPGARPLVLFDGDCGFCAASVRVMRGRWFRAEVTAEPFQRVDLTVHGLTAERCEESLHVVDGTRVFVGGAAIARTLRASRGPWPVVGAAMTVPGIRWVVERCYRLVARRRHELPGGTAACRL</sequence>
<protein>
    <submittedName>
        <fullName evidence="1">Predicted thiol-disulfide oxidoreductase YuxK, DCC family</fullName>
    </submittedName>
</protein>
<organism evidence="1 2">
    <name type="scientific">Tessaracoccus bendigoensis DSM 12906</name>
    <dbReference type="NCBI Taxonomy" id="1123357"/>
    <lineage>
        <taxon>Bacteria</taxon>
        <taxon>Bacillati</taxon>
        <taxon>Actinomycetota</taxon>
        <taxon>Actinomycetes</taxon>
        <taxon>Propionibacteriales</taxon>
        <taxon>Propionibacteriaceae</taxon>
        <taxon>Tessaracoccus</taxon>
    </lineage>
</organism>
<dbReference type="RefSeq" id="WP_073186704.1">
    <property type="nucleotide sequence ID" value="NZ_FQZG01000018.1"/>
</dbReference>
<keyword evidence="2" id="KW-1185">Reference proteome</keyword>
<proteinExistence type="predicted"/>
<name>A0A1M6ETA0_9ACTN</name>
<dbReference type="EMBL" id="FQZG01000018">
    <property type="protein sequence ID" value="SHI88734.1"/>
    <property type="molecule type" value="Genomic_DNA"/>
</dbReference>
<dbReference type="STRING" id="1123357.SAMN02745244_01277"/>